<feature type="non-terminal residue" evidence="11">
    <location>
        <position position="1"/>
    </location>
</feature>
<evidence type="ECO:0000256" key="1">
    <source>
        <dbReference type="ARBA" id="ARBA00004123"/>
    </source>
</evidence>
<dbReference type="InterPro" id="IPR001138">
    <property type="entry name" value="Zn2Cys6_DnaBD"/>
</dbReference>
<dbReference type="SMART" id="SM00066">
    <property type="entry name" value="GAL4"/>
    <property type="match status" value="1"/>
</dbReference>
<dbReference type="PANTHER" id="PTHR47659">
    <property type="entry name" value="ZN(II)2CYS6 TRANSCRIPTION FACTOR (EUROFUNG)-RELATED"/>
    <property type="match status" value="1"/>
</dbReference>
<feature type="non-terminal residue" evidence="11">
    <location>
        <position position="346"/>
    </location>
</feature>
<name>A0A1E4TIS8_9ASCO</name>
<dbReference type="GO" id="GO:0045013">
    <property type="term" value="P:carbon catabolite repression of transcription"/>
    <property type="evidence" value="ECO:0007669"/>
    <property type="project" value="EnsemblFungi"/>
</dbReference>
<keyword evidence="5" id="KW-0862">Zinc</keyword>
<accession>A0A1E4TIS8</accession>
<comment type="similarity">
    <text evidence="2">Belongs to the ERT1/acuK family.</text>
</comment>
<keyword evidence="7" id="KW-0238">DNA-binding</keyword>
<keyword evidence="3" id="KW-0312">Gluconeogenesis</keyword>
<dbReference type="PROSITE" id="PS50048">
    <property type="entry name" value="ZN2_CY6_FUNGAL_2"/>
    <property type="match status" value="1"/>
</dbReference>
<evidence type="ECO:0000313" key="12">
    <source>
        <dbReference type="Proteomes" id="UP000095023"/>
    </source>
</evidence>
<comment type="subcellular location">
    <subcellularLocation>
        <location evidence="1">Nucleus</location>
    </subcellularLocation>
</comment>
<dbReference type="CDD" id="cd00067">
    <property type="entry name" value="GAL4"/>
    <property type="match status" value="1"/>
</dbReference>
<dbReference type="GO" id="GO:0045944">
    <property type="term" value="P:positive regulation of transcription by RNA polymerase II"/>
    <property type="evidence" value="ECO:0007669"/>
    <property type="project" value="EnsemblFungi"/>
</dbReference>
<evidence type="ECO:0000256" key="4">
    <source>
        <dbReference type="ARBA" id="ARBA00022723"/>
    </source>
</evidence>
<sequence>QKRKKAYRACLHCQKAHLTCDNERPCKRCVRRKLADTCRDGQRKRAKYLMDVAPQDVIGASNSPSTIDGTIDPSSLTDLPAPQPDFNLSNYDFGSEAANLEYSVLSNILGNDSPSDPQQVIPGNLAFSPLNQEVPHDSLIDTANVAPTQKQTSASGNSLLRIYDNTVKPYFYTEGYHRLIQYLRKRFDKPHLMRVARAMAAYRPSFIACMKTLVEDDMIFMERCFQRSLYEYEKFISYSGTPTVVWRRTGEIAAVGKEFCILTGWRKSELINEKRFIMELMDDESVVEYFEVFSQLAFGDSRGATLRQCTLLSPGCRRIRTACAWTVRRDVFDIPMMIVGNFLPIL</sequence>
<evidence type="ECO:0000256" key="8">
    <source>
        <dbReference type="ARBA" id="ARBA00023163"/>
    </source>
</evidence>
<dbReference type="EMBL" id="KV453841">
    <property type="protein sequence ID" value="ODV91633.1"/>
    <property type="molecule type" value="Genomic_DNA"/>
</dbReference>
<dbReference type="GO" id="GO:0045991">
    <property type="term" value="P:carbon catabolite activation of transcription"/>
    <property type="evidence" value="ECO:0007669"/>
    <property type="project" value="EnsemblFungi"/>
</dbReference>
<dbReference type="GO" id="GO:0000977">
    <property type="term" value="F:RNA polymerase II transcription regulatory region sequence-specific DNA binding"/>
    <property type="evidence" value="ECO:0007669"/>
    <property type="project" value="TreeGrafter"/>
</dbReference>
<dbReference type="InterPro" id="IPR056751">
    <property type="entry name" value="PAS_13"/>
</dbReference>
<evidence type="ECO:0000259" key="10">
    <source>
        <dbReference type="PROSITE" id="PS50048"/>
    </source>
</evidence>
<evidence type="ECO:0000256" key="3">
    <source>
        <dbReference type="ARBA" id="ARBA00022432"/>
    </source>
</evidence>
<dbReference type="GO" id="GO:0005634">
    <property type="term" value="C:nucleus"/>
    <property type="evidence" value="ECO:0007669"/>
    <property type="project" value="UniProtKB-SubCell"/>
</dbReference>
<evidence type="ECO:0000256" key="5">
    <source>
        <dbReference type="ARBA" id="ARBA00022833"/>
    </source>
</evidence>
<keyword evidence="12" id="KW-1185">Reference proteome</keyword>
<evidence type="ECO:0000313" key="11">
    <source>
        <dbReference type="EMBL" id="ODV91633.1"/>
    </source>
</evidence>
<dbReference type="GO" id="GO:0006094">
    <property type="term" value="P:gluconeogenesis"/>
    <property type="evidence" value="ECO:0007669"/>
    <property type="project" value="UniProtKB-KW"/>
</dbReference>
<evidence type="ECO:0000256" key="7">
    <source>
        <dbReference type="ARBA" id="ARBA00023125"/>
    </source>
</evidence>
<dbReference type="Proteomes" id="UP000095023">
    <property type="component" value="Unassembled WGS sequence"/>
</dbReference>
<keyword evidence="8" id="KW-0804">Transcription</keyword>
<evidence type="ECO:0000256" key="9">
    <source>
        <dbReference type="ARBA" id="ARBA00023242"/>
    </source>
</evidence>
<keyword evidence="9" id="KW-0539">Nucleus</keyword>
<dbReference type="InterPro" id="IPR036864">
    <property type="entry name" value="Zn2-C6_fun-type_DNA-bd_sf"/>
</dbReference>
<dbReference type="GO" id="GO:0001227">
    <property type="term" value="F:DNA-binding transcription repressor activity, RNA polymerase II-specific"/>
    <property type="evidence" value="ECO:0007669"/>
    <property type="project" value="EnsemblFungi"/>
</dbReference>
<keyword evidence="4" id="KW-0479">Metal-binding</keyword>
<organism evidence="11 12">
    <name type="scientific">Tortispora caseinolytica NRRL Y-17796</name>
    <dbReference type="NCBI Taxonomy" id="767744"/>
    <lineage>
        <taxon>Eukaryota</taxon>
        <taxon>Fungi</taxon>
        <taxon>Dikarya</taxon>
        <taxon>Ascomycota</taxon>
        <taxon>Saccharomycotina</taxon>
        <taxon>Trigonopsidomycetes</taxon>
        <taxon>Trigonopsidales</taxon>
        <taxon>Trigonopsidaceae</taxon>
        <taxon>Tortispora</taxon>
    </lineage>
</organism>
<protein>
    <recommendedName>
        <fullName evidence="10">Zn(2)-C6 fungal-type domain-containing protein</fullName>
    </recommendedName>
</protein>
<keyword evidence="6" id="KW-0805">Transcription regulation</keyword>
<dbReference type="GO" id="GO:0009267">
    <property type="term" value="P:cellular response to starvation"/>
    <property type="evidence" value="ECO:0007669"/>
    <property type="project" value="TreeGrafter"/>
</dbReference>
<dbReference type="SUPFAM" id="SSF57701">
    <property type="entry name" value="Zn2/Cys6 DNA-binding domain"/>
    <property type="match status" value="1"/>
</dbReference>
<dbReference type="Gene3D" id="4.10.240.10">
    <property type="entry name" value="Zn(2)-C6 fungal-type DNA-binding domain"/>
    <property type="match status" value="1"/>
</dbReference>
<reference evidence="12" key="1">
    <citation type="submission" date="2016-02" db="EMBL/GenBank/DDBJ databases">
        <title>Comparative genomics of biotechnologically important yeasts.</title>
        <authorList>
            <consortium name="DOE Joint Genome Institute"/>
            <person name="Riley R."/>
            <person name="Haridas S."/>
            <person name="Wolfe K.H."/>
            <person name="Lopes M.R."/>
            <person name="Hittinger C.T."/>
            <person name="Goker M."/>
            <person name="Salamov A."/>
            <person name="Wisecaver J."/>
            <person name="Long T.M."/>
            <person name="Aerts A.L."/>
            <person name="Barry K."/>
            <person name="Choi C."/>
            <person name="Clum A."/>
            <person name="Coughlan A.Y."/>
            <person name="Deshpande S."/>
            <person name="Douglass A.P."/>
            <person name="Hanson S.J."/>
            <person name="Klenk H.-P."/>
            <person name="Labutti K."/>
            <person name="Lapidus A."/>
            <person name="Lindquist E."/>
            <person name="Lipzen A."/>
            <person name="Meier-Kolthoff J.P."/>
            <person name="Ohm R.A."/>
            <person name="Otillar R.P."/>
            <person name="Pangilinan J."/>
            <person name="Peng Y."/>
            <person name="Rokas A."/>
            <person name="Rosa C.A."/>
            <person name="Scheuner C."/>
            <person name="Sibirny A.A."/>
            <person name="Slot J.C."/>
            <person name="Stielow J.B."/>
            <person name="Sun H."/>
            <person name="Kurtzman C.P."/>
            <person name="Blackwell M."/>
            <person name="Jeffries T.W."/>
            <person name="Grigoriev I.V."/>
        </authorList>
    </citation>
    <scope>NUCLEOTIDE SEQUENCE [LARGE SCALE GENOMIC DNA]</scope>
    <source>
        <strain evidence="12">NRRL Y-17796</strain>
    </source>
</reference>
<dbReference type="PANTHER" id="PTHR47659:SF1">
    <property type="entry name" value="TRANSCRIPTION ACTIVATOR OF GLUCONEOGENESIS ERT1"/>
    <property type="match status" value="1"/>
</dbReference>
<dbReference type="GO" id="GO:0045722">
    <property type="term" value="P:positive regulation of gluconeogenesis"/>
    <property type="evidence" value="ECO:0007669"/>
    <property type="project" value="EnsemblFungi"/>
</dbReference>
<dbReference type="Pfam" id="PF24990">
    <property type="entry name" value="PAS_13"/>
    <property type="match status" value="2"/>
</dbReference>
<evidence type="ECO:0000256" key="6">
    <source>
        <dbReference type="ARBA" id="ARBA00023015"/>
    </source>
</evidence>
<proteinExistence type="inferred from homology"/>
<feature type="domain" description="Zn(2)-C6 fungal-type" evidence="10">
    <location>
        <begin position="9"/>
        <end position="40"/>
    </location>
</feature>
<dbReference type="GO" id="GO:0008270">
    <property type="term" value="F:zinc ion binding"/>
    <property type="evidence" value="ECO:0007669"/>
    <property type="project" value="InterPro"/>
</dbReference>
<dbReference type="OrthoDB" id="2538135at2759"/>
<dbReference type="InterPro" id="IPR050335">
    <property type="entry name" value="ERT1_acuK_gluconeogen_tf"/>
</dbReference>
<gene>
    <name evidence="11" type="ORF">CANCADRAFT_20152</name>
</gene>
<dbReference type="AlphaFoldDB" id="A0A1E4TIS8"/>
<evidence type="ECO:0000256" key="2">
    <source>
        <dbReference type="ARBA" id="ARBA00010855"/>
    </source>
</evidence>